<dbReference type="Proteomes" id="UP001279734">
    <property type="component" value="Unassembled WGS sequence"/>
</dbReference>
<protein>
    <submittedName>
        <fullName evidence="2">Uncharacterized protein</fullName>
    </submittedName>
</protein>
<proteinExistence type="predicted"/>
<gene>
    <name evidence="2" type="ORF">Nepgr_019592</name>
</gene>
<keyword evidence="3" id="KW-1185">Reference proteome</keyword>
<evidence type="ECO:0000313" key="3">
    <source>
        <dbReference type="Proteomes" id="UP001279734"/>
    </source>
</evidence>
<dbReference type="EMBL" id="BSYO01000018">
    <property type="protein sequence ID" value="GMH17751.1"/>
    <property type="molecule type" value="Genomic_DNA"/>
</dbReference>
<feature type="compositionally biased region" description="Polar residues" evidence="1">
    <location>
        <begin position="18"/>
        <end position="34"/>
    </location>
</feature>
<accession>A0AAD3SXD0</accession>
<feature type="region of interest" description="Disordered" evidence="1">
    <location>
        <begin position="268"/>
        <end position="287"/>
    </location>
</feature>
<organism evidence="2 3">
    <name type="scientific">Nepenthes gracilis</name>
    <name type="common">Slender pitcher plant</name>
    <dbReference type="NCBI Taxonomy" id="150966"/>
    <lineage>
        <taxon>Eukaryota</taxon>
        <taxon>Viridiplantae</taxon>
        <taxon>Streptophyta</taxon>
        <taxon>Embryophyta</taxon>
        <taxon>Tracheophyta</taxon>
        <taxon>Spermatophyta</taxon>
        <taxon>Magnoliopsida</taxon>
        <taxon>eudicotyledons</taxon>
        <taxon>Gunneridae</taxon>
        <taxon>Pentapetalae</taxon>
        <taxon>Caryophyllales</taxon>
        <taxon>Nepenthaceae</taxon>
        <taxon>Nepenthes</taxon>
    </lineage>
</organism>
<dbReference type="AlphaFoldDB" id="A0AAD3SXD0"/>
<comment type="caution">
    <text evidence="2">The sequence shown here is derived from an EMBL/GenBank/DDBJ whole genome shotgun (WGS) entry which is preliminary data.</text>
</comment>
<evidence type="ECO:0000256" key="1">
    <source>
        <dbReference type="SAM" id="MobiDB-lite"/>
    </source>
</evidence>
<sequence length="346" mass="37157">MSRCTRASNSKIPGFVGNKSQGSQNQPQKLQQTTIHRKDNVAKGHPNLEPSANPEASGELDVARGHQRWIDREKHSNSSNKAMPLQRPAKLHLSLHTNVDALCTNTGVDTSGSLESTAVNVGPSLQIDHVFGNGNSEGINVIQMNLDDGGFAIELESLPINSHQYIGKLSRECAAPGSVMPCLEDFVEGRIPENITCKDRVGTEYDAPLPYPTPCTLSTPLDNMHQINLCPHGGLDVDGNKPVSVLSNMENHQLDDMHPADAVIDESLAADSSPSPHAAPTDQHGKAPGSAQLALEVAICDGVAAGWMSCIECRFMIAPRFEMAVLTGMLRHVASMDQDACYPTCI</sequence>
<name>A0AAD3SXD0_NEPGR</name>
<feature type="compositionally biased region" description="Low complexity" evidence="1">
    <location>
        <begin position="268"/>
        <end position="280"/>
    </location>
</feature>
<reference evidence="2" key="1">
    <citation type="submission" date="2023-05" db="EMBL/GenBank/DDBJ databases">
        <title>Nepenthes gracilis genome sequencing.</title>
        <authorList>
            <person name="Fukushima K."/>
        </authorList>
    </citation>
    <scope>NUCLEOTIDE SEQUENCE</scope>
    <source>
        <strain evidence="2">SING2019-196</strain>
    </source>
</reference>
<feature type="region of interest" description="Disordered" evidence="1">
    <location>
        <begin position="1"/>
        <end position="63"/>
    </location>
</feature>
<feature type="compositionally biased region" description="Polar residues" evidence="1">
    <location>
        <begin position="1"/>
        <end position="11"/>
    </location>
</feature>
<evidence type="ECO:0000313" key="2">
    <source>
        <dbReference type="EMBL" id="GMH17751.1"/>
    </source>
</evidence>